<evidence type="ECO:0000259" key="1">
    <source>
        <dbReference type="Pfam" id="PF12358"/>
    </source>
</evidence>
<feature type="domain" description="DUF3644" evidence="1">
    <location>
        <begin position="90"/>
        <end position="252"/>
    </location>
</feature>
<gene>
    <name evidence="2" type="ORF">ABM428_06700</name>
</gene>
<name>A0AAU8C5V5_9RHOB</name>
<organism evidence="2">
    <name type="scientific">Sulfitobacter sp. TCYB15</name>
    <dbReference type="NCBI Taxonomy" id="3229275"/>
    <lineage>
        <taxon>Bacteria</taxon>
        <taxon>Pseudomonadati</taxon>
        <taxon>Pseudomonadota</taxon>
        <taxon>Alphaproteobacteria</taxon>
        <taxon>Rhodobacterales</taxon>
        <taxon>Roseobacteraceae</taxon>
        <taxon>Sulfitobacter</taxon>
    </lineage>
</organism>
<proteinExistence type="predicted"/>
<dbReference type="AlphaFoldDB" id="A0AAU8C5V5"/>
<protein>
    <submittedName>
        <fullName evidence="2">DUF3644 domain-containing protein</fullName>
    </submittedName>
</protein>
<dbReference type="RefSeq" id="WP_353628316.1">
    <property type="nucleotide sequence ID" value="NZ_CP159193.1"/>
</dbReference>
<reference evidence="2" key="1">
    <citation type="journal article" date="2020" name="Int. J. Syst. Evol. Microbiol.">
        <title>Notification of changes in taxonomic opinion previously published outside the IJSEM.</title>
        <authorList>
            <person name="Oren A."/>
            <person name="Garrity G."/>
        </authorList>
    </citation>
    <scope>NUCLEOTIDE SEQUENCE</scope>
    <source>
        <strain evidence="2">TCYB15</strain>
    </source>
</reference>
<dbReference type="Pfam" id="PF12358">
    <property type="entry name" value="DUF3644"/>
    <property type="match status" value="1"/>
</dbReference>
<accession>A0AAU8C5V5</accession>
<evidence type="ECO:0000313" key="2">
    <source>
        <dbReference type="EMBL" id="XCF11527.1"/>
    </source>
</evidence>
<dbReference type="InterPro" id="IPR022104">
    <property type="entry name" value="DUF3644"/>
</dbReference>
<sequence>MEFQQGKTGGLTKQEKSISKKLLNEGWTNQDVQAFINMGRPATVNFARISAVKSDHKQAVCTDEELELFKVFKEAFDPKTGLNPFLHERIVRSREAMITAISVFNNPTLSFRAETFAVLAITGWTYLALEYAERENLPTVRKNGDAISLADFLKFPECPFPTGVSDNLRAMIKLRDLVAHKIMGPYQEIWLPLFQACCFNFESQIVSLFSRRLSLAGNLSLSLQFGTFNPEQLIELSKSKLPSEIKAINSEILEGLTEMQKEDQAFQFSVVYTKVASSKTNAAYKFVSPESAEGKAIHDVLVKIKPGSETHPYKPSVVADLVSKATGKPFTVNDHTEAWKKHKVRPPTHAADKTKTNIKYCFYNPMFHYHCYNQAWVDKLVGEIGKQV</sequence>
<dbReference type="KEGG" id="suly:ABM428_06700"/>
<dbReference type="EMBL" id="CP159193">
    <property type="protein sequence ID" value="XCF11527.1"/>
    <property type="molecule type" value="Genomic_DNA"/>
</dbReference>
<reference evidence="2" key="2">
    <citation type="submission" date="2024-06" db="EMBL/GenBank/DDBJ databases">
        <authorList>
            <person name="Deng Y."/>
        </authorList>
    </citation>
    <scope>NUCLEOTIDE SEQUENCE</scope>
    <source>
        <strain evidence="2">TCYB15</strain>
    </source>
</reference>